<feature type="compositionally biased region" description="Basic and acidic residues" evidence="2">
    <location>
        <begin position="747"/>
        <end position="757"/>
    </location>
</feature>
<dbReference type="InterPro" id="IPR059215">
    <property type="entry name" value="BRCT2_TopBP1-like"/>
</dbReference>
<feature type="compositionally biased region" description="Low complexity" evidence="2">
    <location>
        <begin position="290"/>
        <end position="299"/>
    </location>
</feature>
<dbReference type="Pfam" id="PF16589">
    <property type="entry name" value="BRCT_2"/>
    <property type="match status" value="1"/>
</dbReference>
<dbReference type="CDD" id="cd17738">
    <property type="entry name" value="BRCT_TopBP1_rpt7"/>
    <property type="match status" value="1"/>
</dbReference>
<sequence length="1172" mass="132051">MSNLTSVDNKSVITVDKFFFFGKKTSLMERAFEIARKVNIEVSWTDDVNDEMKIYVCERILDNPLLKDISPNTCILGPCYVLQICRKNLPPTIPLGTRRIANVLSECLICFTSIPRKERENYKEKVKLMNGEVSGDFHEGITHLVAAEAGSRKFIVASYLNKSIMTFSWLDSIWKDCHEQPSINIEDYQHLVCPLFAGLTICVSGYGSSVRSMVKTKVEELGGNFSGSMQQASCTHLIVNQPGGQKYEYAVRWQIPIVNLDWLNDCYDKKQARDENQYKVVSNTSSARKTSTPNTSTTNFSGPEVSMVSNVSSIQDTILDITNFKSGDYLDGCVILLHGFNADSLLNLKKLINVCGAVRVNIYSDSVTHVVVGSANDAKDYENKNAVVVSQQWLIDCAKDRKMLRTSEYTFANKNDSLNKTHSKTTTETPKAAQCLETTGVHGENIENADLYSQYMGDSTMEKVAADIEKENMRGNEKTTFIEEENSHSNQTSETTDQVTTNDESFEVSQQNNTIFANLKFKVNENLDDREVFSAVIQENKGEVVDENPDYLIVPNEGTYEVSSGKVVTETWIKLCLERNSLVKPSFICKPLPYAHGEPLKKCVLCFSGFQGEERQSLIRIATALGACVQEQLCRKNRKELLATTHLILVEASGPKFEAARRWKRHALKISWLKACFVNLERVSEEEYDIETFDDGEISDEQEKEDIDETEDIPPQPSLPTKPDYIDSPSVFLNPDKSFKPRITIDEGLLKSTPNERKRPRQSGDLMEECSKGIEAALKHSKEKASPRGMTPAIKRKKISPLDGVVIGVSTKLADKQTRLNELADKLGAEYRWDVDDERITHLVCDKILKSELDSEISLGRKVVTANWLDSCAENNKLLDEENFLPKLIRESSAEDEKIESDIQALMELDDNRMNLDVPSKGSFCGLASFTQTQQTESQSQRGDVRWHDEPSQQSDFVHAEKKVFILSGFNDNDRLAATEMIISFKNCEILKSNGYDDSCTHMVCKTLIRNEKILSAIAAGKWILKPEYISSSYEHNQWLPEESYEWANSFKADISTGNPQTEQLAKWSRHWRIKIKAGEPLPFQSWTVGILANRDKVEGFRKILASGGATIAFLKDPKVAAKKVSHCFVDGSKKNDKKLLNSIRAETILKTDYIVSYLMGNYNPDSHKISL</sequence>
<organism evidence="4 5">
    <name type="scientific">Dimorphilus gyrociliatus</name>
    <dbReference type="NCBI Taxonomy" id="2664684"/>
    <lineage>
        <taxon>Eukaryota</taxon>
        <taxon>Metazoa</taxon>
        <taxon>Spiralia</taxon>
        <taxon>Lophotrochozoa</taxon>
        <taxon>Annelida</taxon>
        <taxon>Polychaeta</taxon>
        <taxon>Polychaeta incertae sedis</taxon>
        <taxon>Dinophilidae</taxon>
        <taxon>Dimorphilus</taxon>
    </lineage>
</organism>
<evidence type="ECO:0000256" key="1">
    <source>
        <dbReference type="ARBA" id="ARBA00022737"/>
    </source>
</evidence>
<feature type="domain" description="BRCT" evidence="3">
    <location>
        <begin position="797"/>
        <end position="886"/>
    </location>
</feature>
<dbReference type="EMBL" id="CAJFCJ010000014">
    <property type="protein sequence ID" value="CAD5121440.1"/>
    <property type="molecule type" value="Genomic_DNA"/>
</dbReference>
<protein>
    <recommendedName>
        <fullName evidence="3">BRCT domain-containing protein</fullName>
    </recommendedName>
</protein>
<feature type="domain" description="BRCT" evidence="3">
    <location>
        <begin position="511"/>
        <end position="583"/>
    </location>
</feature>
<dbReference type="CDD" id="cd17731">
    <property type="entry name" value="BRCT_TopBP1_rpt2_like"/>
    <property type="match status" value="1"/>
</dbReference>
<evidence type="ECO:0000313" key="4">
    <source>
        <dbReference type="EMBL" id="CAD5121440.1"/>
    </source>
</evidence>
<reference evidence="4 5" key="1">
    <citation type="submission" date="2020-08" db="EMBL/GenBank/DDBJ databases">
        <authorList>
            <person name="Hejnol A."/>
        </authorList>
    </citation>
    <scope>NUCLEOTIDE SEQUENCE [LARGE SCALE GENOMIC DNA]</scope>
</reference>
<dbReference type="InterPro" id="IPR049936">
    <property type="entry name" value="TopBP1_BRCT_8"/>
</dbReference>
<dbReference type="AlphaFoldDB" id="A0A7I8W1A2"/>
<comment type="caution">
    <text evidence="4">The sequence shown here is derived from an EMBL/GenBank/DDBJ whole genome shotgun (WGS) entry which is preliminary data.</text>
</comment>
<name>A0A7I8W1A2_9ANNE</name>
<evidence type="ECO:0000313" key="5">
    <source>
        <dbReference type="Proteomes" id="UP000549394"/>
    </source>
</evidence>
<dbReference type="InterPro" id="IPR036420">
    <property type="entry name" value="BRCT_dom_sf"/>
</dbReference>
<dbReference type="SUPFAM" id="SSF52113">
    <property type="entry name" value="BRCT domain"/>
    <property type="match status" value="7"/>
</dbReference>
<feature type="domain" description="BRCT" evidence="3">
    <location>
        <begin position="191"/>
        <end position="280"/>
    </location>
</feature>
<evidence type="ECO:0000259" key="3">
    <source>
        <dbReference type="PROSITE" id="PS50172"/>
    </source>
</evidence>
<feature type="compositionally biased region" description="Polar residues" evidence="2">
    <location>
        <begin position="279"/>
        <end position="289"/>
    </location>
</feature>
<evidence type="ECO:0000256" key="2">
    <source>
        <dbReference type="SAM" id="MobiDB-lite"/>
    </source>
</evidence>
<feature type="domain" description="BRCT" evidence="3">
    <location>
        <begin position="99"/>
        <end position="170"/>
    </location>
</feature>
<dbReference type="GO" id="GO:0006270">
    <property type="term" value="P:DNA replication initiation"/>
    <property type="evidence" value="ECO:0007669"/>
    <property type="project" value="TreeGrafter"/>
</dbReference>
<feature type="region of interest" description="Disordered" evidence="2">
    <location>
        <begin position="278"/>
        <end position="301"/>
    </location>
</feature>
<feature type="region of interest" description="Disordered" evidence="2">
    <location>
        <begin position="691"/>
        <end position="727"/>
    </location>
</feature>
<dbReference type="PANTHER" id="PTHR13561">
    <property type="entry name" value="DNA REPLICATION REGULATOR DPB11-RELATED"/>
    <property type="match status" value="1"/>
</dbReference>
<dbReference type="GO" id="GO:0007095">
    <property type="term" value="P:mitotic G2 DNA damage checkpoint signaling"/>
    <property type="evidence" value="ECO:0007669"/>
    <property type="project" value="TreeGrafter"/>
</dbReference>
<dbReference type="Pfam" id="PF12738">
    <property type="entry name" value="PTCB-BRCT"/>
    <property type="match status" value="2"/>
</dbReference>
<dbReference type="FunFam" id="3.40.50.10190:FF:000018">
    <property type="entry name" value="DNA topoisomerase 2-binding protein 1"/>
    <property type="match status" value="1"/>
</dbReference>
<dbReference type="Proteomes" id="UP000549394">
    <property type="component" value="Unassembled WGS sequence"/>
</dbReference>
<dbReference type="GO" id="GO:0033314">
    <property type="term" value="P:mitotic DNA replication checkpoint signaling"/>
    <property type="evidence" value="ECO:0007669"/>
    <property type="project" value="TreeGrafter"/>
</dbReference>
<feature type="domain" description="BRCT" evidence="3">
    <location>
        <begin position="325"/>
        <end position="411"/>
    </location>
</feature>
<feature type="region of interest" description="Disordered" evidence="2">
    <location>
        <begin position="747"/>
        <end position="767"/>
    </location>
</feature>
<dbReference type="InterPro" id="IPR001357">
    <property type="entry name" value="BRCT_dom"/>
</dbReference>
<gene>
    <name evidence="4" type="ORF">DGYR_LOCUS9394</name>
</gene>
<feature type="domain" description="BRCT" evidence="3">
    <location>
        <begin position="595"/>
        <end position="690"/>
    </location>
</feature>
<dbReference type="OrthoDB" id="251770at2759"/>
<feature type="compositionally biased region" description="Acidic residues" evidence="2">
    <location>
        <begin position="691"/>
        <end position="712"/>
    </location>
</feature>
<keyword evidence="5" id="KW-1185">Reference proteome</keyword>
<dbReference type="CDD" id="cd17728">
    <property type="entry name" value="BRCT_TopBP1_rpt8"/>
    <property type="match status" value="1"/>
</dbReference>
<dbReference type="Gene3D" id="3.40.50.10190">
    <property type="entry name" value="BRCT domain"/>
    <property type="match status" value="8"/>
</dbReference>
<accession>A0A7I8W1A2</accession>
<keyword evidence="1" id="KW-0677">Repeat</keyword>
<dbReference type="Pfam" id="PF00533">
    <property type="entry name" value="BRCT"/>
    <property type="match status" value="4"/>
</dbReference>
<dbReference type="FunFam" id="3.40.50.10190:FF:000010">
    <property type="entry name" value="DNA topoisomerase II binding protein 1"/>
    <property type="match status" value="1"/>
</dbReference>
<dbReference type="SMART" id="SM00292">
    <property type="entry name" value="BRCT"/>
    <property type="match status" value="7"/>
</dbReference>
<dbReference type="PROSITE" id="PS50172">
    <property type="entry name" value="BRCT"/>
    <property type="match status" value="6"/>
</dbReference>
<proteinExistence type="predicted"/>
<dbReference type="PANTHER" id="PTHR13561:SF20">
    <property type="entry name" value="DNA TOPOISOMERASE 2-BINDING PROTEIN 1"/>
    <property type="match status" value="1"/>
</dbReference>